<accession>Q0UJK6</accession>
<dbReference type="InParanoid" id="Q0UJK6"/>
<proteinExistence type="predicted"/>
<evidence type="ECO:0000313" key="2">
    <source>
        <dbReference type="Proteomes" id="UP000001055"/>
    </source>
</evidence>
<name>Q0UJK6_PHANO</name>
<dbReference type="VEuPathDB" id="FungiDB:JI435_428670"/>
<organism evidence="1 2">
    <name type="scientific">Phaeosphaeria nodorum (strain SN15 / ATCC MYA-4574 / FGSC 10173)</name>
    <name type="common">Glume blotch fungus</name>
    <name type="synonym">Parastagonospora nodorum</name>
    <dbReference type="NCBI Taxonomy" id="321614"/>
    <lineage>
        <taxon>Eukaryota</taxon>
        <taxon>Fungi</taxon>
        <taxon>Dikarya</taxon>
        <taxon>Ascomycota</taxon>
        <taxon>Pezizomycotina</taxon>
        <taxon>Dothideomycetes</taxon>
        <taxon>Pleosporomycetidae</taxon>
        <taxon>Pleosporales</taxon>
        <taxon>Pleosporineae</taxon>
        <taxon>Phaeosphaeriaceae</taxon>
        <taxon>Parastagonospora</taxon>
    </lineage>
</organism>
<dbReference type="Proteomes" id="UP000001055">
    <property type="component" value="Unassembled WGS sequence"/>
</dbReference>
<protein>
    <submittedName>
        <fullName evidence="1">Uncharacterized protein</fullName>
    </submittedName>
</protein>
<dbReference type="KEGG" id="pno:SNOG_08058"/>
<gene>
    <name evidence="1" type="ORF">SNOG_08058</name>
</gene>
<dbReference type="GeneID" id="5975283"/>
<sequence>MSDIVKAMQFNIIFIAIGLLTATSSARRTKTSYTATAAVIMTRHVCADLQTALESELLVTYRPTVKVPDETKSFSGYMTPGAHAMLMSCFPKSLVLVRASTCSA</sequence>
<reference evidence="2" key="1">
    <citation type="journal article" date="2007" name="Plant Cell">
        <title>Dothideomycete-plant interactions illuminated by genome sequencing and EST analysis of the wheat pathogen Stagonospora nodorum.</title>
        <authorList>
            <person name="Hane J.K."/>
            <person name="Lowe R.G."/>
            <person name="Solomon P.S."/>
            <person name="Tan K.C."/>
            <person name="Schoch C.L."/>
            <person name="Spatafora J.W."/>
            <person name="Crous P.W."/>
            <person name="Kodira C."/>
            <person name="Birren B.W."/>
            <person name="Galagan J.E."/>
            <person name="Torriani S.F."/>
            <person name="McDonald B.A."/>
            <person name="Oliver R.P."/>
        </authorList>
    </citation>
    <scope>NUCLEOTIDE SEQUENCE [LARGE SCALE GENOMIC DNA]</scope>
    <source>
        <strain evidence="2">SN15 / ATCC MYA-4574 / FGSC 10173</strain>
    </source>
</reference>
<dbReference type="EMBL" id="CH445336">
    <property type="protein sequence ID" value="EAT84334.1"/>
    <property type="molecule type" value="Genomic_DNA"/>
</dbReference>
<evidence type="ECO:0000313" key="1">
    <source>
        <dbReference type="EMBL" id="EAT84334.1"/>
    </source>
</evidence>
<dbReference type="AlphaFoldDB" id="Q0UJK6"/>
<dbReference type="RefSeq" id="XP_001798385.1">
    <property type="nucleotide sequence ID" value="XM_001798333.1"/>
</dbReference>